<protein>
    <submittedName>
        <fullName evidence="1">Uncharacterized protein</fullName>
    </submittedName>
</protein>
<keyword evidence="2" id="KW-1185">Reference proteome</keyword>
<organism evidence="1 2">
    <name type="scientific">Ditylenchus destructor</name>
    <dbReference type="NCBI Taxonomy" id="166010"/>
    <lineage>
        <taxon>Eukaryota</taxon>
        <taxon>Metazoa</taxon>
        <taxon>Ecdysozoa</taxon>
        <taxon>Nematoda</taxon>
        <taxon>Chromadorea</taxon>
        <taxon>Rhabditida</taxon>
        <taxon>Tylenchina</taxon>
        <taxon>Tylenchomorpha</taxon>
        <taxon>Sphaerularioidea</taxon>
        <taxon>Anguinidae</taxon>
        <taxon>Anguininae</taxon>
        <taxon>Ditylenchus</taxon>
    </lineage>
</organism>
<name>A0AAD4MNC5_9BILA</name>
<dbReference type="Proteomes" id="UP001201812">
    <property type="component" value="Unassembled WGS sequence"/>
</dbReference>
<reference evidence="1" key="1">
    <citation type="submission" date="2022-01" db="EMBL/GenBank/DDBJ databases">
        <title>Genome Sequence Resource for Two Populations of Ditylenchus destructor, the Migratory Endoparasitic Phytonematode.</title>
        <authorList>
            <person name="Zhang H."/>
            <person name="Lin R."/>
            <person name="Xie B."/>
        </authorList>
    </citation>
    <scope>NUCLEOTIDE SEQUENCE</scope>
    <source>
        <strain evidence="1">BazhouSP</strain>
    </source>
</reference>
<accession>A0AAD4MNC5</accession>
<evidence type="ECO:0000313" key="2">
    <source>
        <dbReference type="Proteomes" id="UP001201812"/>
    </source>
</evidence>
<gene>
    <name evidence="1" type="ORF">DdX_19047</name>
</gene>
<dbReference type="EMBL" id="JAKKPZ010000328">
    <property type="protein sequence ID" value="KAI1696435.1"/>
    <property type="molecule type" value="Genomic_DNA"/>
</dbReference>
<dbReference type="AlphaFoldDB" id="A0AAD4MNC5"/>
<sequence length="130" mass="14899">MPMLPSTPKTRLRLPSRVNANKNAAFTFLDKSANFNKWFYGKPKQQKPDMLCTRQNGYYNKISIAVRDAFEDNILIKEDPEHLLSIPVNQHTQETPSPTIRELFNTHSTVNNLSILALKLVKTDNATKEQ</sequence>
<proteinExistence type="predicted"/>
<evidence type="ECO:0000313" key="1">
    <source>
        <dbReference type="EMBL" id="KAI1696435.1"/>
    </source>
</evidence>
<comment type="caution">
    <text evidence="1">The sequence shown here is derived from an EMBL/GenBank/DDBJ whole genome shotgun (WGS) entry which is preliminary data.</text>
</comment>